<dbReference type="PANTHER" id="PTHR28154">
    <property type="entry name" value="CELL WALL SYNTHESIS PROTEIN KNH1-RELATED"/>
    <property type="match status" value="1"/>
</dbReference>
<reference evidence="4" key="1">
    <citation type="journal article" date="2011" name="PLoS Genet.">
        <title>Genomic analysis of the necrotrophic fungal pathogens Sclerotinia sclerotiorum and Botrytis cinerea.</title>
        <authorList>
            <person name="Amselem J."/>
            <person name="Cuomo C.A."/>
            <person name="van Kan J.A."/>
            <person name="Viaud M."/>
            <person name="Benito E.P."/>
            <person name="Couloux A."/>
            <person name="Coutinho P.M."/>
            <person name="de Vries R.P."/>
            <person name="Dyer P.S."/>
            <person name="Fillinger S."/>
            <person name="Fournier E."/>
            <person name="Gout L."/>
            <person name="Hahn M."/>
            <person name="Kohn L."/>
            <person name="Lapalu N."/>
            <person name="Plummer K.M."/>
            <person name="Pradier J.M."/>
            <person name="Quevillon E."/>
            <person name="Sharon A."/>
            <person name="Simon A."/>
            <person name="ten Have A."/>
            <person name="Tudzynski B."/>
            <person name="Tudzynski P."/>
            <person name="Wincker P."/>
            <person name="Andrew M."/>
            <person name="Anthouard V."/>
            <person name="Beever R.E."/>
            <person name="Beffa R."/>
            <person name="Benoit I."/>
            <person name="Bouzid O."/>
            <person name="Brault B."/>
            <person name="Chen Z."/>
            <person name="Choquer M."/>
            <person name="Collemare J."/>
            <person name="Cotton P."/>
            <person name="Danchin E.G."/>
            <person name="Da Silva C."/>
            <person name="Gautier A."/>
            <person name="Giraud C."/>
            <person name="Giraud T."/>
            <person name="Gonzalez C."/>
            <person name="Grossetete S."/>
            <person name="Guldener U."/>
            <person name="Henrissat B."/>
            <person name="Howlett B.J."/>
            <person name="Kodira C."/>
            <person name="Kretschmer M."/>
            <person name="Lappartient A."/>
            <person name="Leroch M."/>
            <person name="Levis C."/>
            <person name="Mauceli E."/>
            <person name="Neuveglise C."/>
            <person name="Oeser B."/>
            <person name="Pearson M."/>
            <person name="Poulain J."/>
            <person name="Poussereau N."/>
            <person name="Quesneville H."/>
            <person name="Rascle C."/>
            <person name="Schumacher J."/>
            <person name="Segurens B."/>
            <person name="Sexton A."/>
            <person name="Silva E."/>
            <person name="Sirven C."/>
            <person name="Soanes D.M."/>
            <person name="Talbot N.J."/>
            <person name="Templeton M."/>
            <person name="Yandava C."/>
            <person name="Yarden O."/>
            <person name="Zeng Q."/>
            <person name="Rollins J.A."/>
            <person name="Lebrun M.H."/>
            <person name="Dickman M."/>
        </authorList>
    </citation>
    <scope>NUCLEOTIDE SEQUENCE [LARGE SCALE GENOMIC DNA]</scope>
    <source>
        <strain evidence="4">T4</strain>
    </source>
</reference>
<dbReference type="InterPro" id="IPR045328">
    <property type="entry name" value="Kre9/Knh1"/>
</dbReference>
<evidence type="ECO:0000256" key="2">
    <source>
        <dbReference type="SAM" id="Phobius"/>
    </source>
</evidence>
<gene>
    <name evidence="3" type="ORF">BofuT4_P124160.1</name>
</gene>
<feature type="compositionally biased region" description="Polar residues" evidence="1">
    <location>
        <begin position="570"/>
        <end position="596"/>
    </location>
</feature>
<dbReference type="EMBL" id="FQ790351">
    <property type="protein sequence ID" value="CCD54368.1"/>
    <property type="molecule type" value="Genomic_DNA"/>
</dbReference>
<keyword evidence="2" id="KW-1133">Transmembrane helix</keyword>
<dbReference type="STRING" id="999810.G2YRX0"/>
<feature type="transmembrane region" description="Helical" evidence="2">
    <location>
        <begin position="283"/>
        <end position="305"/>
    </location>
</feature>
<dbReference type="GO" id="GO:0042546">
    <property type="term" value="P:cell wall biogenesis"/>
    <property type="evidence" value="ECO:0007669"/>
    <property type="project" value="InterPro"/>
</dbReference>
<feature type="compositionally biased region" description="Polar residues" evidence="1">
    <location>
        <begin position="408"/>
        <end position="417"/>
    </location>
</feature>
<accession>G2YRX0</accession>
<dbReference type="OrthoDB" id="2432613at2759"/>
<name>G2YRX0_BOTF4</name>
<dbReference type="HOGENOM" id="CLU_424620_0_0_1"/>
<sequence>MQYNLTTLAAGRGAVASVQQMKILKIDEAERHSCQYMQGPTVFMEQQSCIKADVAFTWPYPGATLGSGDVTLWWREDGNALLIEEMGSHLLVLFTGSNNAMQILNEWVIPVGKYNATIHLNSNIGPNANNSYFFGIQSNPISMTNYPSTSIPVLTNFSPRFSLTNMTGRDFSPSISAANAACNTTDGPDSVIRDETQDQVSLGMANVRSLSSAQITTSGVIHNPTDGVLVTTIPLTPIISATTLPSSPVTTIFFTPTPTASTQPVTETPTQIPTFTASAHKRIVIAVPVSIGVAALAGLFIFFVVRYRRRYSSSEKVDPDGSILPFFPPPPTHPNTWMDTTASTVKNKSNRFWYRLKAKRSRDSVAELPGYEGPGTLKSASQRNTSPSGTTITNRSEVAHRPIIIPSTAATGISSTKSQHRPQNHPGREVGFLAVGPDSAINNHNSDPKTPASVAHTNHSYPRASTIKTITTESSGIPSSSALSSSFDRERERGPFPLDSGTPVFKERETQTPPQPPSPTALRGMAKVVTIPRSDSFSHSSSDFGAIPQSSSTYYPARKNSLQREGSDVYNFSNPGSPYKKSSYNTPSSSYQAPQTSFPPPPTSMLSQASQFKSFRSPMRGADESAAVKEAERRIRGFLGNNGGVGSDRDGIVSPISPVSPLSR</sequence>
<protein>
    <submittedName>
        <fullName evidence="3">Uncharacterized protein</fullName>
    </submittedName>
</protein>
<organism evidence="3 4">
    <name type="scientific">Botryotinia fuckeliana (strain T4)</name>
    <name type="common">Noble rot fungus</name>
    <name type="synonym">Botrytis cinerea</name>
    <dbReference type="NCBI Taxonomy" id="999810"/>
    <lineage>
        <taxon>Eukaryota</taxon>
        <taxon>Fungi</taxon>
        <taxon>Dikarya</taxon>
        <taxon>Ascomycota</taxon>
        <taxon>Pezizomycotina</taxon>
        <taxon>Leotiomycetes</taxon>
        <taxon>Helotiales</taxon>
        <taxon>Sclerotiniaceae</taxon>
        <taxon>Botrytis</taxon>
    </lineage>
</organism>
<feature type="region of interest" description="Disordered" evidence="1">
    <location>
        <begin position="365"/>
        <end position="607"/>
    </location>
</feature>
<feature type="compositionally biased region" description="Low complexity" evidence="1">
    <location>
        <begin position="652"/>
        <end position="664"/>
    </location>
</feature>
<dbReference type="PANTHER" id="PTHR28154:SF1">
    <property type="entry name" value="CELL WALL SYNTHESIS PROTEIN KNH1-RELATED"/>
    <property type="match status" value="1"/>
</dbReference>
<dbReference type="GO" id="GO:0005576">
    <property type="term" value="C:extracellular region"/>
    <property type="evidence" value="ECO:0007669"/>
    <property type="project" value="TreeGrafter"/>
</dbReference>
<feature type="compositionally biased region" description="Low complexity" evidence="1">
    <location>
        <begin position="474"/>
        <end position="486"/>
    </location>
</feature>
<dbReference type="AlphaFoldDB" id="G2YRX0"/>
<evidence type="ECO:0000256" key="1">
    <source>
        <dbReference type="SAM" id="MobiDB-lite"/>
    </source>
</evidence>
<evidence type="ECO:0000313" key="4">
    <source>
        <dbReference type="Proteomes" id="UP000008177"/>
    </source>
</evidence>
<keyword evidence="2" id="KW-0812">Transmembrane</keyword>
<feature type="compositionally biased region" description="Low complexity" evidence="1">
    <location>
        <begin position="534"/>
        <end position="544"/>
    </location>
</feature>
<dbReference type="GO" id="GO:0031505">
    <property type="term" value="P:fungal-type cell wall organization"/>
    <property type="evidence" value="ECO:0007669"/>
    <property type="project" value="TreeGrafter"/>
</dbReference>
<dbReference type="GO" id="GO:0006078">
    <property type="term" value="P:(1-&gt;6)-beta-D-glucan biosynthetic process"/>
    <property type="evidence" value="ECO:0007669"/>
    <property type="project" value="InterPro"/>
</dbReference>
<keyword evidence="2" id="KW-0472">Membrane</keyword>
<proteinExistence type="predicted"/>
<feature type="region of interest" description="Disordered" evidence="1">
    <location>
        <begin position="639"/>
        <end position="664"/>
    </location>
</feature>
<feature type="compositionally biased region" description="Polar residues" evidence="1">
    <location>
        <begin position="378"/>
        <end position="396"/>
    </location>
</feature>
<evidence type="ECO:0000313" key="3">
    <source>
        <dbReference type="EMBL" id="CCD54368.1"/>
    </source>
</evidence>
<dbReference type="Proteomes" id="UP000008177">
    <property type="component" value="Unplaced contigs"/>
</dbReference>
<dbReference type="InParanoid" id="G2YRX0"/>